<accession>A0ABV1I0E4</accession>
<reference evidence="1 2" key="1">
    <citation type="submission" date="2024-03" db="EMBL/GenBank/DDBJ databases">
        <title>Human intestinal bacterial collection.</title>
        <authorList>
            <person name="Pauvert C."/>
            <person name="Hitch T.C.A."/>
            <person name="Clavel T."/>
        </authorList>
    </citation>
    <scope>NUCLEOTIDE SEQUENCE [LARGE SCALE GENOMIC DNA]</scope>
    <source>
        <strain evidence="1 2">CLA-AA-H78B</strain>
    </source>
</reference>
<dbReference type="RefSeq" id="WP_349144260.1">
    <property type="nucleotide sequence ID" value="NZ_JBBMFC010000010.1"/>
</dbReference>
<proteinExistence type="predicted"/>
<protein>
    <submittedName>
        <fullName evidence="1">Uncharacterized protein</fullName>
    </submittedName>
</protein>
<evidence type="ECO:0000313" key="2">
    <source>
        <dbReference type="Proteomes" id="UP001470288"/>
    </source>
</evidence>
<gene>
    <name evidence="1" type="ORF">WMO62_07385</name>
</gene>
<name>A0ABV1I0E4_9FIRM</name>
<dbReference type="Proteomes" id="UP001470288">
    <property type="component" value="Unassembled WGS sequence"/>
</dbReference>
<organism evidence="1 2">
    <name type="scientific">Hominiventricola aquisgranensis</name>
    <dbReference type="NCBI Taxonomy" id="3133164"/>
    <lineage>
        <taxon>Bacteria</taxon>
        <taxon>Bacillati</taxon>
        <taxon>Bacillota</taxon>
        <taxon>Clostridia</taxon>
        <taxon>Lachnospirales</taxon>
        <taxon>Lachnospiraceae</taxon>
        <taxon>Hominiventricola</taxon>
    </lineage>
</organism>
<keyword evidence="2" id="KW-1185">Reference proteome</keyword>
<dbReference type="EMBL" id="JBBMFC010000010">
    <property type="protein sequence ID" value="MEQ2578661.1"/>
    <property type="molecule type" value="Genomic_DNA"/>
</dbReference>
<sequence>MFEKKATSTDGFSRFVGNFTAGTNIPIMKAAKELQTFKNTAEKKLPDKDIEEFH</sequence>
<evidence type="ECO:0000313" key="1">
    <source>
        <dbReference type="EMBL" id="MEQ2578661.1"/>
    </source>
</evidence>
<comment type="caution">
    <text evidence="1">The sequence shown here is derived from an EMBL/GenBank/DDBJ whole genome shotgun (WGS) entry which is preliminary data.</text>
</comment>